<evidence type="ECO:0000313" key="6">
    <source>
        <dbReference type="Proteomes" id="UP001155240"/>
    </source>
</evidence>
<name>A0A9X2E1D1_9MICO</name>
<dbReference type="Gene3D" id="1.10.357.10">
    <property type="entry name" value="Tetracycline Repressor, domain 2"/>
    <property type="match status" value="1"/>
</dbReference>
<dbReference type="Pfam" id="PF14246">
    <property type="entry name" value="TetR_C_7"/>
    <property type="match status" value="1"/>
</dbReference>
<feature type="DNA-binding region" description="H-T-H motif" evidence="2">
    <location>
        <begin position="43"/>
        <end position="62"/>
    </location>
</feature>
<evidence type="ECO:0000256" key="2">
    <source>
        <dbReference type="PROSITE-ProRule" id="PRU00335"/>
    </source>
</evidence>
<sequence>MEDTAAARPRRGRPRAEDAGEVDRRILDAATAVILENGYGRATMEQIADAARAGKTTLYSRYPTKADLFAAVVSRSNETFALADRSPESGVPLRERVITAGEEVADLTLTPESIALMRATSAESETFPEIAREGFRLGFENCARHVARALADDATEESIDAAMPLAKRFVELALHPLYMHAFFGTDLAELRERSRACVIEVADHLLATTELS</sequence>
<keyword evidence="1 2" id="KW-0238">DNA-binding</keyword>
<dbReference type="PANTHER" id="PTHR30055:SF146">
    <property type="entry name" value="HTH-TYPE TRANSCRIPTIONAL DUAL REGULATOR CECR"/>
    <property type="match status" value="1"/>
</dbReference>
<keyword evidence="6" id="KW-1185">Reference proteome</keyword>
<dbReference type="SUPFAM" id="SSF46689">
    <property type="entry name" value="Homeodomain-like"/>
    <property type="match status" value="1"/>
</dbReference>
<evidence type="ECO:0000256" key="3">
    <source>
        <dbReference type="SAM" id="MobiDB-lite"/>
    </source>
</evidence>
<dbReference type="RefSeq" id="WP_251945441.1">
    <property type="nucleotide sequence ID" value="NZ_JAMRYM010000034.1"/>
</dbReference>
<dbReference type="AlphaFoldDB" id="A0A9X2E1D1"/>
<dbReference type="GO" id="GO:0000976">
    <property type="term" value="F:transcription cis-regulatory region binding"/>
    <property type="evidence" value="ECO:0007669"/>
    <property type="project" value="TreeGrafter"/>
</dbReference>
<proteinExistence type="predicted"/>
<dbReference type="InterPro" id="IPR050109">
    <property type="entry name" value="HTH-type_TetR-like_transc_reg"/>
</dbReference>
<dbReference type="EMBL" id="JAMRYM010000034">
    <property type="protein sequence ID" value="MCM6762676.1"/>
    <property type="molecule type" value="Genomic_DNA"/>
</dbReference>
<evidence type="ECO:0000259" key="4">
    <source>
        <dbReference type="PROSITE" id="PS50977"/>
    </source>
</evidence>
<dbReference type="PANTHER" id="PTHR30055">
    <property type="entry name" value="HTH-TYPE TRANSCRIPTIONAL REGULATOR RUTR"/>
    <property type="match status" value="1"/>
</dbReference>
<dbReference type="Proteomes" id="UP001155240">
    <property type="component" value="Unassembled WGS sequence"/>
</dbReference>
<protein>
    <submittedName>
        <fullName evidence="5">TetR/AcrR family transcriptional regulator</fullName>
    </submittedName>
</protein>
<organism evidence="5 6">
    <name type="scientific">Rathayibacter rubneri</name>
    <dbReference type="NCBI Taxonomy" id="2950106"/>
    <lineage>
        <taxon>Bacteria</taxon>
        <taxon>Bacillati</taxon>
        <taxon>Actinomycetota</taxon>
        <taxon>Actinomycetes</taxon>
        <taxon>Micrococcales</taxon>
        <taxon>Microbacteriaceae</taxon>
        <taxon>Rathayibacter</taxon>
    </lineage>
</organism>
<dbReference type="GO" id="GO:0003700">
    <property type="term" value="F:DNA-binding transcription factor activity"/>
    <property type="evidence" value="ECO:0007669"/>
    <property type="project" value="TreeGrafter"/>
</dbReference>
<evidence type="ECO:0000313" key="5">
    <source>
        <dbReference type="EMBL" id="MCM6762676.1"/>
    </source>
</evidence>
<evidence type="ECO:0000256" key="1">
    <source>
        <dbReference type="ARBA" id="ARBA00023125"/>
    </source>
</evidence>
<dbReference type="InterPro" id="IPR001647">
    <property type="entry name" value="HTH_TetR"/>
</dbReference>
<dbReference type="InterPro" id="IPR009057">
    <property type="entry name" value="Homeodomain-like_sf"/>
</dbReference>
<feature type="domain" description="HTH tetR-type" evidence="4">
    <location>
        <begin position="20"/>
        <end position="80"/>
    </location>
</feature>
<gene>
    <name evidence="5" type="ORF">NB037_09640</name>
</gene>
<feature type="region of interest" description="Disordered" evidence="3">
    <location>
        <begin position="1"/>
        <end position="20"/>
    </location>
</feature>
<dbReference type="PRINTS" id="PR00455">
    <property type="entry name" value="HTHTETR"/>
</dbReference>
<comment type="caution">
    <text evidence="5">The sequence shown here is derived from an EMBL/GenBank/DDBJ whole genome shotgun (WGS) entry which is preliminary data.</text>
</comment>
<dbReference type="PROSITE" id="PS50977">
    <property type="entry name" value="HTH_TETR_2"/>
    <property type="match status" value="1"/>
</dbReference>
<accession>A0A9X2E1D1</accession>
<dbReference type="InterPro" id="IPR039536">
    <property type="entry name" value="TetR_C_Proteobacteria"/>
</dbReference>
<dbReference type="Pfam" id="PF00440">
    <property type="entry name" value="TetR_N"/>
    <property type="match status" value="1"/>
</dbReference>
<reference evidence="5" key="1">
    <citation type="submission" date="2022-06" db="EMBL/GenBank/DDBJ databases">
        <title>Whole genome shotgun sequencing (WGS) of Rathayibacter sp. ZW T2_19, isolated from stored onions (Allium cepa).</title>
        <authorList>
            <person name="Stoll D.A."/>
            <person name="Huch M."/>
        </authorList>
    </citation>
    <scope>NUCLEOTIDE SEQUENCE</scope>
    <source>
        <strain evidence="5">ZW T2_19</strain>
    </source>
</reference>